<gene>
    <name evidence="7" type="primary">DLT1</name>
    <name evidence="8" type="ORF">HD556DRAFT_1337453</name>
</gene>
<dbReference type="AlphaFoldDB" id="A0A9P7DRJ2"/>
<dbReference type="InterPro" id="IPR038869">
    <property type="entry name" value="DLT1"/>
</dbReference>
<feature type="transmembrane region" description="Helical" evidence="7">
    <location>
        <begin position="52"/>
        <end position="73"/>
    </location>
</feature>
<evidence type="ECO:0000256" key="7">
    <source>
        <dbReference type="RuleBase" id="RU367100"/>
    </source>
</evidence>
<dbReference type="EMBL" id="JABBWE010000007">
    <property type="protein sequence ID" value="KAG1801420.1"/>
    <property type="molecule type" value="Genomic_DNA"/>
</dbReference>
<organism evidence="8 9">
    <name type="scientific">Suillus plorans</name>
    <dbReference type="NCBI Taxonomy" id="116603"/>
    <lineage>
        <taxon>Eukaryota</taxon>
        <taxon>Fungi</taxon>
        <taxon>Dikarya</taxon>
        <taxon>Basidiomycota</taxon>
        <taxon>Agaricomycotina</taxon>
        <taxon>Agaricomycetes</taxon>
        <taxon>Agaricomycetidae</taxon>
        <taxon>Boletales</taxon>
        <taxon>Suillineae</taxon>
        <taxon>Suillaceae</taxon>
        <taxon>Suillus</taxon>
    </lineage>
</organism>
<proteinExistence type="inferred from homology"/>
<dbReference type="PANTHER" id="PTHR40021">
    <property type="entry name" value="DEFECT AT LOW TEMPERATURE PROTEIN 1"/>
    <property type="match status" value="1"/>
</dbReference>
<evidence type="ECO:0000256" key="2">
    <source>
        <dbReference type="ARBA" id="ARBA00005550"/>
    </source>
</evidence>
<keyword evidence="5 7" id="KW-1133">Transmembrane helix</keyword>
<accession>A0A9P7DRJ2</accession>
<evidence type="ECO:0000256" key="5">
    <source>
        <dbReference type="ARBA" id="ARBA00022989"/>
    </source>
</evidence>
<evidence type="ECO:0000313" key="9">
    <source>
        <dbReference type="Proteomes" id="UP000719766"/>
    </source>
</evidence>
<dbReference type="Proteomes" id="UP000719766">
    <property type="component" value="Unassembled WGS sequence"/>
</dbReference>
<name>A0A9P7DRJ2_9AGAM</name>
<evidence type="ECO:0000256" key="4">
    <source>
        <dbReference type="ARBA" id="ARBA00022692"/>
    </source>
</evidence>
<comment type="subcellular location">
    <subcellularLocation>
        <location evidence="7">Membrane</location>
        <topology evidence="7">Multi-pass membrane protein</topology>
    </subcellularLocation>
</comment>
<dbReference type="PROSITE" id="PS51257">
    <property type="entry name" value="PROKAR_LIPOPROTEIN"/>
    <property type="match status" value="1"/>
</dbReference>
<evidence type="ECO:0000313" key="8">
    <source>
        <dbReference type="EMBL" id="KAG1801420.1"/>
    </source>
</evidence>
<keyword evidence="9" id="KW-1185">Reference proteome</keyword>
<evidence type="ECO:0000256" key="1">
    <source>
        <dbReference type="ARBA" id="ARBA00002489"/>
    </source>
</evidence>
<protein>
    <recommendedName>
        <fullName evidence="3 7">Defect at low temperature protein 1</fullName>
    </recommendedName>
</protein>
<dbReference type="GO" id="GO:0016020">
    <property type="term" value="C:membrane"/>
    <property type="evidence" value="ECO:0007669"/>
    <property type="project" value="UniProtKB-SubCell"/>
</dbReference>
<feature type="transmembrane region" description="Helical" evidence="7">
    <location>
        <begin position="12"/>
        <end position="40"/>
    </location>
</feature>
<evidence type="ECO:0000256" key="3">
    <source>
        <dbReference type="ARBA" id="ARBA00021353"/>
    </source>
</evidence>
<comment type="similarity">
    <text evidence="2 7">Belongs to the DLT1 family.</text>
</comment>
<keyword evidence="6 7" id="KW-0472">Membrane</keyword>
<sequence length="250" mass="28724">MRKPSLRAQAWISDICYALLVLVTGCFFAISCALLLSQAIRTSPVRSWTNDWDAVIIAATYLLVCIISIALCVKRRIAVRRRLQRIATTHYSIVRKEVPQPVHEYISQEFARSCLVAYESQPRNTVHSGWGRPGTRLSGIRFRRALLDTIAEIDARARLIIPSHPNLKPHARMLHHFRFLLPLLPKDEDGHSELHYYDSAIQLARTVDREPTEEEYQRGMDAVASILQMLWECRSEMLEESRMQTNSVIS</sequence>
<evidence type="ECO:0000256" key="6">
    <source>
        <dbReference type="ARBA" id="ARBA00023136"/>
    </source>
</evidence>
<comment type="function">
    <text evidence="1 7">Required for growth under high-pressure and low-temperature conditions.</text>
</comment>
<dbReference type="OrthoDB" id="337038at2759"/>
<keyword evidence="4 7" id="KW-0812">Transmembrane</keyword>
<reference evidence="8" key="1">
    <citation type="journal article" date="2020" name="New Phytol.">
        <title>Comparative genomics reveals dynamic genome evolution in host specialist ectomycorrhizal fungi.</title>
        <authorList>
            <person name="Lofgren L.A."/>
            <person name="Nguyen N.H."/>
            <person name="Vilgalys R."/>
            <person name="Ruytinx J."/>
            <person name="Liao H.L."/>
            <person name="Branco S."/>
            <person name="Kuo A."/>
            <person name="LaButti K."/>
            <person name="Lipzen A."/>
            <person name="Andreopoulos W."/>
            <person name="Pangilinan J."/>
            <person name="Riley R."/>
            <person name="Hundley H."/>
            <person name="Na H."/>
            <person name="Barry K."/>
            <person name="Grigoriev I.V."/>
            <person name="Stajich J.E."/>
            <person name="Kennedy P.G."/>
        </authorList>
    </citation>
    <scope>NUCLEOTIDE SEQUENCE</scope>
    <source>
        <strain evidence="8">S12</strain>
    </source>
</reference>
<comment type="caution">
    <text evidence="8">The sequence shown here is derived from an EMBL/GenBank/DDBJ whole genome shotgun (WGS) entry which is preliminary data.</text>
</comment>
<dbReference type="PANTHER" id="PTHR40021:SF1">
    <property type="entry name" value="DEFECT AT LOW TEMPERATURE PROTEIN 1"/>
    <property type="match status" value="1"/>
</dbReference>